<evidence type="ECO:0000256" key="1">
    <source>
        <dbReference type="SAM" id="MobiDB-lite"/>
    </source>
</evidence>
<evidence type="ECO:0000313" key="3">
    <source>
        <dbReference type="Proteomes" id="UP001472677"/>
    </source>
</evidence>
<sequence length="69" mass="7630">MSSCGLKRAVSPELQQNPSLDINNGESVRGIPCGQQNILLLCLFYTFVCSAPQNAIAIQLNWVFPHVKR</sequence>
<feature type="region of interest" description="Disordered" evidence="1">
    <location>
        <begin position="1"/>
        <end position="23"/>
    </location>
</feature>
<dbReference type="Proteomes" id="UP001472677">
    <property type="component" value="Unassembled WGS sequence"/>
</dbReference>
<gene>
    <name evidence="2" type="ORF">V6N12_047617</name>
</gene>
<comment type="caution">
    <text evidence="2">The sequence shown here is derived from an EMBL/GenBank/DDBJ whole genome shotgun (WGS) entry which is preliminary data.</text>
</comment>
<proteinExistence type="predicted"/>
<keyword evidence="3" id="KW-1185">Reference proteome</keyword>
<organism evidence="2 3">
    <name type="scientific">Hibiscus sabdariffa</name>
    <name type="common">roselle</name>
    <dbReference type="NCBI Taxonomy" id="183260"/>
    <lineage>
        <taxon>Eukaryota</taxon>
        <taxon>Viridiplantae</taxon>
        <taxon>Streptophyta</taxon>
        <taxon>Embryophyta</taxon>
        <taxon>Tracheophyta</taxon>
        <taxon>Spermatophyta</taxon>
        <taxon>Magnoliopsida</taxon>
        <taxon>eudicotyledons</taxon>
        <taxon>Gunneridae</taxon>
        <taxon>Pentapetalae</taxon>
        <taxon>rosids</taxon>
        <taxon>malvids</taxon>
        <taxon>Malvales</taxon>
        <taxon>Malvaceae</taxon>
        <taxon>Malvoideae</taxon>
        <taxon>Hibiscus</taxon>
    </lineage>
</organism>
<evidence type="ECO:0000313" key="2">
    <source>
        <dbReference type="EMBL" id="KAK8523084.1"/>
    </source>
</evidence>
<accession>A0ABR2CTH0</accession>
<protein>
    <submittedName>
        <fullName evidence="2">Uncharacterized protein</fullName>
    </submittedName>
</protein>
<reference evidence="2 3" key="1">
    <citation type="journal article" date="2024" name="G3 (Bethesda)">
        <title>Genome assembly of Hibiscus sabdariffa L. provides insights into metabolisms of medicinal natural products.</title>
        <authorList>
            <person name="Kim T."/>
        </authorList>
    </citation>
    <scope>NUCLEOTIDE SEQUENCE [LARGE SCALE GENOMIC DNA]</scope>
    <source>
        <strain evidence="2">TK-2024</strain>
        <tissue evidence="2">Old leaves</tissue>
    </source>
</reference>
<dbReference type="EMBL" id="JBBPBM010000043">
    <property type="protein sequence ID" value="KAK8523084.1"/>
    <property type="molecule type" value="Genomic_DNA"/>
</dbReference>
<name>A0ABR2CTH0_9ROSI</name>
<feature type="compositionally biased region" description="Polar residues" evidence="1">
    <location>
        <begin position="13"/>
        <end position="23"/>
    </location>
</feature>